<proteinExistence type="predicted"/>
<dbReference type="RefSeq" id="WP_018697442.1">
    <property type="nucleotide sequence ID" value="NZ_AP025562.1"/>
</dbReference>
<protein>
    <submittedName>
        <fullName evidence="1">Uncharacterized protein</fullName>
    </submittedName>
</protein>
<dbReference type="AlphaFoldDB" id="A0A5B3GU83"/>
<dbReference type="Pfam" id="PF20330">
    <property type="entry name" value="DUF6625"/>
    <property type="match status" value="1"/>
</dbReference>
<name>A0A5B3GU83_9BACT</name>
<sequence>MKTICYIIPYFGKLPKNFALYLLGCAQNPTIDWKILTDDRTPYEFPTNVHVKYCNYEEVKQRIKAWFDFETVIDRPWRLSLFKPAYGEIFAEELSGYDFWGHCDIDLMWGNIRTFYSENNLNKYERLGFLGHSTLYKNTPEVNARYKRIVPGEINYKDVFSGRSSYSFDENGMDAIYRYLNIPYFDEVVFADLEKYEPGFVLGHFPASEKDKNKYQIFTWENGRLYRNYLQKDGIHRDEFLYIHFFCRPMKYVADRLSANTTYYMYPDVMTDKPIGVSAESLKKYGTRNSIAFLANSIWANRHKITWQRIRNNFRTFLNYKRHSNE</sequence>
<evidence type="ECO:0000313" key="2">
    <source>
        <dbReference type="Proteomes" id="UP000322940"/>
    </source>
</evidence>
<organism evidence="1 2">
    <name type="scientific">Alistipes onderdonkii</name>
    <dbReference type="NCBI Taxonomy" id="328813"/>
    <lineage>
        <taxon>Bacteria</taxon>
        <taxon>Pseudomonadati</taxon>
        <taxon>Bacteroidota</taxon>
        <taxon>Bacteroidia</taxon>
        <taxon>Bacteroidales</taxon>
        <taxon>Rikenellaceae</taxon>
        <taxon>Alistipes</taxon>
    </lineage>
</organism>
<dbReference type="InterPro" id="IPR046733">
    <property type="entry name" value="DUF6625"/>
</dbReference>
<accession>A0A5B3GU83</accession>
<evidence type="ECO:0000313" key="1">
    <source>
        <dbReference type="EMBL" id="KAA2377265.1"/>
    </source>
</evidence>
<gene>
    <name evidence="1" type="ORF">F2Y10_11430</name>
</gene>
<reference evidence="1 2" key="1">
    <citation type="journal article" date="2019" name="Nat. Med.">
        <title>A library of human gut bacterial isolates paired with longitudinal multiomics data enables mechanistic microbiome research.</title>
        <authorList>
            <person name="Poyet M."/>
            <person name="Groussin M."/>
            <person name="Gibbons S.M."/>
            <person name="Avila-Pacheco J."/>
            <person name="Jiang X."/>
            <person name="Kearney S.M."/>
            <person name="Perrotta A.R."/>
            <person name="Berdy B."/>
            <person name="Zhao S."/>
            <person name="Lieberman T.D."/>
            <person name="Swanson P.K."/>
            <person name="Smith M."/>
            <person name="Roesemann S."/>
            <person name="Alexander J.E."/>
            <person name="Rich S.A."/>
            <person name="Livny J."/>
            <person name="Vlamakis H."/>
            <person name="Clish C."/>
            <person name="Bullock K."/>
            <person name="Deik A."/>
            <person name="Scott J."/>
            <person name="Pierce K.A."/>
            <person name="Xavier R.J."/>
            <person name="Alm E.J."/>
        </authorList>
    </citation>
    <scope>NUCLEOTIDE SEQUENCE [LARGE SCALE GENOMIC DNA]</scope>
    <source>
        <strain evidence="1 2">BIOML-A266</strain>
    </source>
</reference>
<dbReference type="EMBL" id="VVXH01000011">
    <property type="protein sequence ID" value="KAA2377265.1"/>
    <property type="molecule type" value="Genomic_DNA"/>
</dbReference>
<dbReference type="Proteomes" id="UP000322940">
    <property type="component" value="Unassembled WGS sequence"/>
</dbReference>
<comment type="caution">
    <text evidence="1">The sequence shown here is derived from an EMBL/GenBank/DDBJ whole genome shotgun (WGS) entry which is preliminary data.</text>
</comment>